<keyword evidence="2" id="KW-1185">Reference proteome</keyword>
<dbReference type="EMBL" id="SOEG01000006">
    <property type="protein sequence ID" value="TDX52496.1"/>
    <property type="molecule type" value="Genomic_DNA"/>
</dbReference>
<dbReference type="InterPro" id="IPR037012">
    <property type="entry name" value="NanQ/TabA/YiaL_sf"/>
</dbReference>
<proteinExistence type="predicted"/>
<dbReference type="GO" id="GO:0005829">
    <property type="term" value="C:cytosol"/>
    <property type="evidence" value="ECO:0007669"/>
    <property type="project" value="TreeGrafter"/>
</dbReference>
<dbReference type="PANTHER" id="PTHR34986:SF1">
    <property type="entry name" value="PROTEIN YIAL"/>
    <property type="match status" value="1"/>
</dbReference>
<comment type="caution">
    <text evidence="1">The sequence shown here is derived from an EMBL/GenBank/DDBJ whole genome shotgun (WGS) entry which is preliminary data.</text>
</comment>
<name>A0A4R8H967_9FIRM</name>
<dbReference type="PANTHER" id="PTHR34986">
    <property type="entry name" value="EVOLVED BETA-GALACTOSIDASE SUBUNIT BETA"/>
    <property type="match status" value="1"/>
</dbReference>
<dbReference type="Pfam" id="PF04074">
    <property type="entry name" value="DUF386"/>
    <property type="match status" value="1"/>
</dbReference>
<dbReference type="SUPFAM" id="SSF51197">
    <property type="entry name" value="Clavaminate synthase-like"/>
    <property type="match status" value="1"/>
</dbReference>
<organism evidence="1 2">
    <name type="scientific">Orenia marismortui</name>
    <dbReference type="NCBI Taxonomy" id="46469"/>
    <lineage>
        <taxon>Bacteria</taxon>
        <taxon>Bacillati</taxon>
        <taxon>Bacillota</taxon>
        <taxon>Clostridia</taxon>
        <taxon>Halanaerobiales</taxon>
        <taxon>Halobacteroidaceae</taxon>
        <taxon>Orenia</taxon>
    </lineage>
</organism>
<dbReference type="Proteomes" id="UP000295832">
    <property type="component" value="Unassembled WGS sequence"/>
</dbReference>
<gene>
    <name evidence="1" type="ORF">C7959_10659</name>
</gene>
<dbReference type="Gene3D" id="2.60.120.370">
    <property type="entry name" value="YhcH/YjgK/YiaL"/>
    <property type="match status" value="1"/>
</dbReference>
<protein>
    <submittedName>
        <fullName evidence="1">YhcH/YjgK/YiaL family protein</fullName>
    </submittedName>
</protein>
<dbReference type="NCBIfam" id="TIGR00022">
    <property type="entry name" value="YhcH/YjgK/YiaL family protein"/>
    <property type="match status" value="1"/>
</dbReference>
<evidence type="ECO:0000313" key="1">
    <source>
        <dbReference type="EMBL" id="TDX52496.1"/>
    </source>
</evidence>
<dbReference type="InterPro" id="IPR004375">
    <property type="entry name" value="NanQ/TabA/YiaL"/>
</dbReference>
<dbReference type="RefSeq" id="WP_134115674.1">
    <property type="nucleotide sequence ID" value="NZ_SOEG01000006.1"/>
</dbReference>
<evidence type="ECO:0000313" key="2">
    <source>
        <dbReference type="Proteomes" id="UP000295832"/>
    </source>
</evidence>
<accession>A0A4R8H967</accession>
<dbReference type="AlphaFoldDB" id="A0A4R8H967"/>
<sequence length="150" mass="17278">MIIDNLKNAEFYYNLHNRMATAFKFLLEEDLSELKPGKYEIEGDNIFASVESYNTKAKEEGSWEGHRKYLDIQYIIDGVEMMGCTDLKGMKLSEEYNQEKDILFLEGEGNFFTLEAGNFAIFMPQDIHMPALSADKSQKVKKVVVKVKLD</sequence>
<reference evidence="1 2" key="1">
    <citation type="submission" date="2019-03" db="EMBL/GenBank/DDBJ databases">
        <title>Subsurface microbial communities from deep shales in Ohio and West Virginia, USA.</title>
        <authorList>
            <person name="Wrighton K."/>
        </authorList>
    </citation>
    <scope>NUCLEOTIDE SEQUENCE [LARGE SCALE GENOMIC DNA]</scope>
    <source>
        <strain evidence="1 2">MSL 6dP</strain>
    </source>
</reference>